<dbReference type="InterPro" id="IPR010982">
    <property type="entry name" value="Lambda_DNA-bd_dom_sf"/>
</dbReference>
<reference evidence="5" key="1">
    <citation type="submission" date="2021-06" db="EMBL/GenBank/DDBJ databases">
        <authorList>
            <person name="Kallberg Y."/>
            <person name="Tangrot J."/>
            <person name="Rosling A."/>
        </authorList>
    </citation>
    <scope>NUCLEOTIDE SEQUENCE</scope>
    <source>
        <strain evidence="5">MT106</strain>
    </source>
</reference>
<dbReference type="PANTHER" id="PTHR20982:SF3">
    <property type="entry name" value="MITOCHONDRIAL RIBOSOME RECYCLING FACTOR PSEUDO 1"/>
    <property type="match status" value="1"/>
</dbReference>
<keyword evidence="2" id="KW-0648">Protein biosynthesis</keyword>
<dbReference type="Gene3D" id="3.30.1360.40">
    <property type="match status" value="1"/>
</dbReference>
<evidence type="ECO:0000256" key="3">
    <source>
        <dbReference type="ARBA" id="ARBA00024909"/>
    </source>
</evidence>
<protein>
    <submittedName>
        <fullName evidence="5">258_t:CDS:1</fullName>
    </submittedName>
</protein>
<dbReference type="GO" id="GO:0003677">
    <property type="term" value="F:DNA binding"/>
    <property type="evidence" value="ECO:0007669"/>
    <property type="project" value="InterPro"/>
</dbReference>
<evidence type="ECO:0000313" key="5">
    <source>
        <dbReference type="EMBL" id="CAG8603474.1"/>
    </source>
</evidence>
<accession>A0A9N9GFX7</accession>
<dbReference type="PANTHER" id="PTHR20982">
    <property type="entry name" value="RIBOSOME RECYCLING FACTOR"/>
    <property type="match status" value="1"/>
</dbReference>
<comment type="similarity">
    <text evidence="1">Belongs to the RRF family.</text>
</comment>
<dbReference type="InterPro" id="IPR002661">
    <property type="entry name" value="Ribosome_recyc_fac"/>
</dbReference>
<evidence type="ECO:0000259" key="4">
    <source>
        <dbReference type="Pfam" id="PF01765"/>
    </source>
</evidence>
<dbReference type="Pfam" id="PF01765">
    <property type="entry name" value="RRF"/>
    <property type="match status" value="1"/>
</dbReference>
<dbReference type="Gene3D" id="1.10.260.40">
    <property type="entry name" value="lambda repressor-like DNA-binding domains"/>
    <property type="match status" value="1"/>
</dbReference>
<dbReference type="OrthoDB" id="2404247at2759"/>
<name>A0A9N9GFX7_9GLOM</name>
<sequence length="301" mass="35333">MALEKELEVFVGKLERIRSNRISLEAIRGLMVNYQNERKPLKAIANLRISPNHELIARAFEPKMTPLISKTILDNQLGYKVERSTKEEVYFALTPITTQIKEKLIKEAKLITEEGKKNFRLIHQELKNWLKKEPHLSQDQKKSYEKQADKLVKEYQDKLLSAEEKKIKELKINKKNKKLPPIHPGEILRERLLIPRDISPQELATALKVPKEQINTVEFWLNLQRSYEEEIARERTELLKEEIIPYKVKRGNSREYMEVANARDKRDFNMFALEKGAKTSDLRLELIQGTKNYYSIRTGGP</sequence>
<dbReference type="InterPro" id="IPR023584">
    <property type="entry name" value="Ribosome_recyc_fac_dom"/>
</dbReference>
<evidence type="ECO:0000256" key="1">
    <source>
        <dbReference type="ARBA" id="ARBA00005912"/>
    </source>
</evidence>
<dbReference type="GO" id="GO:0043023">
    <property type="term" value="F:ribosomal large subunit binding"/>
    <property type="evidence" value="ECO:0007669"/>
    <property type="project" value="TreeGrafter"/>
</dbReference>
<evidence type="ECO:0000313" key="6">
    <source>
        <dbReference type="Proteomes" id="UP000789831"/>
    </source>
</evidence>
<proteinExistence type="inferred from homology"/>
<comment type="function">
    <text evidence="3">Necessary for protein synthesis in mitochondria. Functions as a ribosome recycling factor in mitochondria.</text>
</comment>
<dbReference type="InterPro" id="IPR036191">
    <property type="entry name" value="RRF_sf"/>
</dbReference>
<comment type="caution">
    <text evidence="5">The sequence shown here is derived from an EMBL/GenBank/DDBJ whole genome shotgun (WGS) entry which is preliminary data.</text>
</comment>
<dbReference type="Proteomes" id="UP000789831">
    <property type="component" value="Unassembled WGS sequence"/>
</dbReference>
<organism evidence="5 6">
    <name type="scientific">Ambispora gerdemannii</name>
    <dbReference type="NCBI Taxonomy" id="144530"/>
    <lineage>
        <taxon>Eukaryota</taxon>
        <taxon>Fungi</taxon>
        <taxon>Fungi incertae sedis</taxon>
        <taxon>Mucoromycota</taxon>
        <taxon>Glomeromycotina</taxon>
        <taxon>Glomeromycetes</taxon>
        <taxon>Archaeosporales</taxon>
        <taxon>Ambisporaceae</taxon>
        <taxon>Ambispora</taxon>
    </lineage>
</organism>
<evidence type="ECO:0000256" key="2">
    <source>
        <dbReference type="ARBA" id="ARBA00022917"/>
    </source>
</evidence>
<gene>
    <name evidence="5" type="ORF">AGERDE_LOCUS9219</name>
</gene>
<dbReference type="Gene3D" id="1.10.132.20">
    <property type="entry name" value="Ribosome-recycling factor"/>
    <property type="match status" value="1"/>
</dbReference>
<keyword evidence="6" id="KW-1185">Reference proteome</keyword>
<dbReference type="SUPFAM" id="SSF55194">
    <property type="entry name" value="Ribosome recycling factor, RRF"/>
    <property type="match status" value="1"/>
</dbReference>
<dbReference type="AlphaFoldDB" id="A0A9N9GFX7"/>
<dbReference type="SUPFAM" id="SSF47413">
    <property type="entry name" value="lambda repressor-like DNA-binding domains"/>
    <property type="match status" value="1"/>
</dbReference>
<dbReference type="GO" id="GO:0006412">
    <property type="term" value="P:translation"/>
    <property type="evidence" value="ECO:0007669"/>
    <property type="project" value="UniProtKB-KW"/>
</dbReference>
<dbReference type="EMBL" id="CAJVPL010002215">
    <property type="protein sequence ID" value="CAG8603474.1"/>
    <property type="molecule type" value="Genomic_DNA"/>
</dbReference>
<feature type="domain" description="Ribosome recycling factor" evidence="4">
    <location>
        <begin position="13"/>
        <end position="170"/>
    </location>
</feature>